<evidence type="ECO:0000313" key="3">
    <source>
        <dbReference type="EMBL" id="GGM58403.1"/>
    </source>
</evidence>
<feature type="region of interest" description="Disordered" evidence="1">
    <location>
        <begin position="27"/>
        <end position="46"/>
    </location>
</feature>
<feature type="chain" id="PRO_5039018399" description="Lipoprotein" evidence="2">
    <location>
        <begin position="24"/>
        <end position="261"/>
    </location>
</feature>
<evidence type="ECO:0000256" key="2">
    <source>
        <dbReference type="SAM" id="SignalP"/>
    </source>
</evidence>
<protein>
    <recommendedName>
        <fullName evidence="5">Lipoprotein</fullName>
    </recommendedName>
</protein>
<dbReference type="AlphaFoldDB" id="A0A917U7P3"/>
<organism evidence="3 4">
    <name type="scientific">Dactylosporangium sucinum</name>
    <dbReference type="NCBI Taxonomy" id="1424081"/>
    <lineage>
        <taxon>Bacteria</taxon>
        <taxon>Bacillati</taxon>
        <taxon>Actinomycetota</taxon>
        <taxon>Actinomycetes</taxon>
        <taxon>Micromonosporales</taxon>
        <taxon>Micromonosporaceae</taxon>
        <taxon>Dactylosporangium</taxon>
    </lineage>
</organism>
<comment type="caution">
    <text evidence="3">The sequence shown here is derived from an EMBL/GenBank/DDBJ whole genome shotgun (WGS) entry which is preliminary data.</text>
</comment>
<dbReference type="Proteomes" id="UP000642070">
    <property type="component" value="Unassembled WGS sequence"/>
</dbReference>
<keyword evidence="2" id="KW-0732">Signal</keyword>
<dbReference type="EMBL" id="BMPI01000041">
    <property type="protein sequence ID" value="GGM58403.1"/>
    <property type="molecule type" value="Genomic_DNA"/>
</dbReference>
<keyword evidence="4" id="KW-1185">Reference proteome</keyword>
<dbReference type="InterPro" id="IPR029046">
    <property type="entry name" value="LolA/LolB/LppX"/>
</dbReference>
<evidence type="ECO:0008006" key="5">
    <source>
        <dbReference type="Google" id="ProtNLM"/>
    </source>
</evidence>
<name>A0A917U7P3_9ACTN</name>
<gene>
    <name evidence="3" type="ORF">GCM10007977_070020</name>
</gene>
<feature type="compositionally biased region" description="Low complexity" evidence="1">
    <location>
        <begin position="29"/>
        <end position="46"/>
    </location>
</feature>
<proteinExistence type="predicted"/>
<accession>A0A917U7P3</accession>
<reference evidence="3" key="2">
    <citation type="submission" date="2020-09" db="EMBL/GenBank/DDBJ databases">
        <authorList>
            <person name="Sun Q."/>
            <person name="Ohkuma M."/>
        </authorList>
    </citation>
    <scope>NUCLEOTIDE SEQUENCE</scope>
    <source>
        <strain evidence="3">JCM 19831</strain>
    </source>
</reference>
<feature type="signal peptide" evidence="2">
    <location>
        <begin position="1"/>
        <end position="23"/>
    </location>
</feature>
<sequence>MRTSRIMAAVAVAAIAFTSGCGGGDEPKTGATSGKAPASASPSPADAKSVLDKAVKGLNASTYTYRMAIAEGTFSGAIDPAGKQQVKAEGAVGGVKFTIEGIVVGADYFYKSSAAAPGIDPKKWYKLDRSKVTKPEIVGLIEEKDPTGSQTFVGRVGSAKLESPTTVTGTFDLSAGGDLGIDDSAVLAALGEKAKNAPFTATLDDQQRLTALRITVPAYGTVGEQAMTVEYAGHGQPVAVAAPKASDVLPATAAVYALLNR</sequence>
<evidence type="ECO:0000256" key="1">
    <source>
        <dbReference type="SAM" id="MobiDB-lite"/>
    </source>
</evidence>
<dbReference type="RefSeq" id="WP_190254292.1">
    <property type="nucleotide sequence ID" value="NZ_BMPI01000041.1"/>
</dbReference>
<dbReference type="PROSITE" id="PS51257">
    <property type="entry name" value="PROKAR_LIPOPROTEIN"/>
    <property type="match status" value="1"/>
</dbReference>
<dbReference type="SUPFAM" id="SSF89392">
    <property type="entry name" value="Prokaryotic lipoproteins and lipoprotein localization factors"/>
    <property type="match status" value="1"/>
</dbReference>
<reference evidence="3" key="1">
    <citation type="journal article" date="2014" name="Int. J. Syst. Evol. Microbiol.">
        <title>Complete genome sequence of Corynebacterium casei LMG S-19264T (=DSM 44701T), isolated from a smear-ripened cheese.</title>
        <authorList>
            <consortium name="US DOE Joint Genome Institute (JGI-PGF)"/>
            <person name="Walter F."/>
            <person name="Albersmeier A."/>
            <person name="Kalinowski J."/>
            <person name="Ruckert C."/>
        </authorList>
    </citation>
    <scope>NUCLEOTIDE SEQUENCE</scope>
    <source>
        <strain evidence="3">JCM 19831</strain>
    </source>
</reference>
<evidence type="ECO:0000313" key="4">
    <source>
        <dbReference type="Proteomes" id="UP000642070"/>
    </source>
</evidence>
<dbReference type="Gene3D" id="2.50.20.20">
    <property type="match status" value="1"/>
</dbReference>